<comment type="caution">
    <text evidence="1">The sequence shown here is derived from an EMBL/GenBank/DDBJ whole genome shotgun (WGS) entry which is preliminary data.</text>
</comment>
<keyword evidence="2" id="KW-1185">Reference proteome</keyword>
<gene>
    <name evidence="1" type="ORF">C8R41DRAFT_927039</name>
</gene>
<reference evidence="1" key="1">
    <citation type="submission" date="2022-08" db="EMBL/GenBank/DDBJ databases">
        <title>A Global Phylogenomic Analysis of the Shiitake Genus Lentinula.</title>
        <authorList>
            <consortium name="DOE Joint Genome Institute"/>
            <person name="Sierra-Patev S."/>
            <person name="Min B."/>
            <person name="Naranjo-Ortiz M."/>
            <person name="Looney B."/>
            <person name="Konkel Z."/>
            <person name="Slot J.C."/>
            <person name="Sakamoto Y."/>
            <person name="Steenwyk J.L."/>
            <person name="Rokas A."/>
            <person name="Carro J."/>
            <person name="Camarero S."/>
            <person name="Ferreira P."/>
            <person name="Molpeceres G."/>
            <person name="Ruiz-Duenas F.J."/>
            <person name="Serrano A."/>
            <person name="Henrissat B."/>
            <person name="Drula E."/>
            <person name="Hughes K.W."/>
            <person name="Mata J.L."/>
            <person name="Ishikawa N.K."/>
            <person name="Vargas-Isla R."/>
            <person name="Ushijima S."/>
            <person name="Smith C.A."/>
            <person name="Ahrendt S."/>
            <person name="Andreopoulos W."/>
            <person name="He G."/>
            <person name="Labutti K."/>
            <person name="Lipzen A."/>
            <person name="Ng V."/>
            <person name="Riley R."/>
            <person name="Sandor L."/>
            <person name="Barry K."/>
            <person name="Martinez A.T."/>
            <person name="Xiao Y."/>
            <person name="Gibbons J.G."/>
            <person name="Terashima K."/>
            <person name="Grigoriev I.V."/>
            <person name="Hibbett D.S."/>
        </authorList>
    </citation>
    <scope>NUCLEOTIDE SEQUENCE</scope>
    <source>
        <strain evidence="1">RHP3577 ss4</strain>
    </source>
</reference>
<dbReference type="Proteomes" id="UP001150217">
    <property type="component" value="Unassembled WGS sequence"/>
</dbReference>
<accession>A0ABQ8UZJ5</accession>
<sequence>MSSGPSSDEQLIQAILSATDIVTIKHRGIDDASQSTMLQLGISSSTVYVPEGDSSPPAQLAGSEEDQFLKRLWQQPAILELLRGPRGVNLRQQWSAQLNFLIAIDFIDEESVVFAENTVSMVIADLLALVVVDLSDIQFEHMGRWRLLSPYSSREKETKADLLFGLHLEDTIKQFDVC</sequence>
<name>A0ABQ8UZJ5_9AGAR</name>
<protein>
    <submittedName>
        <fullName evidence="1">Uncharacterized protein</fullName>
    </submittedName>
</protein>
<proteinExistence type="predicted"/>
<organism evidence="1 2">
    <name type="scientific">Lentinula lateritia</name>
    <dbReference type="NCBI Taxonomy" id="40482"/>
    <lineage>
        <taxon>Eukaryota</taxon>
        <taxon>Fungi</taxon>
        <taxon>Dikarya</taxon>
        <taxon>Basidiomycota</taxon>
        <taxon>Agaricomycotina</taxon>
        <taxon>Agaricomycetes</taxon>
        <taxon>Agaricomycetidae</taxon>
        <taxon>Agaricales</taxon>
        <taxon>Marasmiineae</taxon>
        <taxon>Omphalotaceae</taxon>
        <taxon>Lentinula</taxon>
    </lineage>
</organism>
<evidence type="ECO:0000313" key="2">
    <source>
        <dbReference type="Proteomes" id="UP001150217"/>
    </source>
</evidence>
<evidence type="ECO:0000313" key="1">
    <source>
        <dbReference type="EMBL" id="KAJ4464281.1"/>
    </source>
</evidence>
<dbReference type="EMBL" id="JANVFT010000143">
    <property type="protein sequence ID" value="KAJ4464281.1"/>
    <property type="molecule type" value="Genomic_DNA"/>
</dbReference>